<accession>A0ABN8PBH6</accession>
<gene>
    <name evidence="1" type="ORF">PLOB_00040751</name>
</gene>
<dbReference type="PANTHER" id="PTHR46579:SF1">
    <property type="entry name" value="F5_8 TYPE C DOMAIN-CONTAINING PROTEIN"/>
    <property type="match status" value="1"/>
</dbReference>
<protein>
    <submittedName>
        <fullName evidence="1">Uncharacterized protein</fullName>
    </submittedName>
</protein>
<name>A0ABN8PBH6_9CNID</name>
<feature type="non-terminal residue" evidence="1">
    <location>
        <position position="1"/>
    </location>
</feature>
<dbReference type="EMBL" id="CALNXK010000063">
    <property type="protein sequence ID" value="CAH3139665.1"/>
    <property type="molecule type" value="Genomic_DNA"/>
</dbReference>
<reference evidence="1 2" key="1">
    <citation type="submission" date="2022-05" db="EMBL/GenBank/DDBJ databases">
        <authorList>
            <consortium name="Genoscope - CEA"/>
            <person name="William W."/>
        </authorList>
    </citation>
    <scope>NUCLEOTIDE SEQUENCE [LARGE SCALE GENOMIC DNA]</scope>
</reference>
<keyword evidence="2" id="KW-1185">Reference proteome</keyword>
<evidence type="ECO:0000313" key="2">
    <source>
        <dbReference type="Proteomes" id="UP001159405"/>
    </source>
</evidence>
<comment type="caution">
    <text evidence="1">The sequence shown here is derived from an EMBL/GenBank/DDBJ whole genome shotgun (WGS) entry which is preliminary data.</text>
</comment>
<sequence>VPVDLKSETITIRAIFLLFTTDLQAKAIILEMIAHNGYCSCSYCDDPGHAPKNKKGKKQHAYAYDGTGNLRSSEQWKMDAQAAMASGKMVKGIKSLCVLAEADWFDVVQGFVIDYMHGILIGITSALLDKWFSPKNYKDDFFIGHKVI</sequence>
<organism evidence="1 2">
    <name type="scientific">Porites lobata</name>
    <dbReference type="NCBI Taxonomy" id="104759"/>
    <lineage>
        <taxon>Eukaryota</taxon>
        <taxon>Metazoa</taxon>
        <taxon>Cnidaria</taxon>
        <taxon>Anthozoa</taxon>
        <taxon>Hexacorallia</taxon>
        <taxon>Scleractinia</taxon>
        <taxon>Fungiina</taxon>
        <taxon>Poritidae</taxon>
        <taxon>Porites</taxon>
    </lineage>
</organism>
<proteinExistence type="predicted"/>
<dbReference type="Proteomes" id="UP001159405">
    <property type="component" value="Unassembled WGS sequence"/>
</dbReference>
<evidence type="ECO:0000313" key="1">
    <source>
        <dbReference type="EMBL" id="CAH3139665.1"/>
    </source>
</evidence>
<feature type="non-terminal residue" evidence="1">
    <location>
        <position position="148"/>
    </location>
</feature>
<dbReference type="PANTHER" id="PTHR46579">
    <property type="entry name" value="F5/8 TYPE C DOMAIN-CONTAINING PROTEIN-RELATED"/>
    <property type="match status" value="1"/>
</dbReference>